<name>A0A256JRK5_HALEZ</name>
<organism evidence="2 6">
    <name type="scientific">Halorubrum ezzemoulense</name>
    <name type="common">Halorubrum chaoviator</name>
    <dbReference type="NCBI Taxonomy" id="337243"/>
    <lineage>
        <taxon>Archaea</taxon>
        <taxon>Methanobacteriati</taxon>
        <taxon>Methanobacteriota</taxon>
        <taxon>Stenosarchaea group</taxon>
        <taxon>Halobacteria</taxon>
        <taxon>Halobacteriales</taxon>
        <taxon>Haloferacaceae</taxon>
        <taxon>Halorubrum</taxon>
    </lineage>
</organism>
<evidence type="ECO:0000313" key="4">
    <source>
        <dbReference type="Proteomes" id="UP000198297"/>
    </source>
</evidence>
<dbReference type="Proteomes" id="UP000215731">
    <property type="component" value="Unassembled WGS sequence"/>
</dbReference>
<protein>
    <submittedName>
        <fullName evidence="3">Helix-turn-helix domain-containing protein</fullName>
    </submittedName>
    <submittedName>
        <fullName evidence="2">Transcriptional regulator</fullName>
    </submittedName>
</protein>
<dbReference type="InterPro" id="IPR036388">
    <property type="entry name" value="WH-like_DNA-bd_sf"/>
</dbReference>
<dbReference type="InterPro" id="IPR036390">
    <property type="entry name" value="WH_DNA-bd_sf"/>
</dbReference>
<evidence type="ECO:0000313" key="2">
    <source>
        <dbReference type="EMBL" id="OYR71186.1"/>
    </source>
</evidence>
<dbReference type="PANTHER" id="PTHR43132">
    <property type="entry name" value="ARSENICAL RESISTANCE OPERON REPRESSOR ARSR-RELATED"/>
    <property type="match status" value="1"/>
</dbReference>
<reference evidence="4" key="4">
    <citation type="submission" date="2017-06" db="EMBL/GenBank/DDBJ databases">
        <authorList>
            <person name="Varghese N."/>
            <person name="Submissions S."/>
        </authorList>
    </citation>
    <scope>NUCLEOTIDE SEQUENCE [LARGE SCALE GENOMIC DNA]</scope>
    <source>
        <strain evidence="4">DSM 19316</strain>
    </source>
</reference>
<accession>A0A238YZX8</accession>
<dbReference type="CDD" id="cd00090">
    <property type="entry name" value="HTH_ARSR"/>
    <property type="match status" value="1"/>
</dbReference>
<reference evidence="5 6" key="1">
    <citation type="journal article" date="2014" name="Front. Microbiol.">
        <title>Population and genomic analysis of the genus Halorubrum.</title>
        <authorList>
            <person name="Fullmer M.S."/>
            <person name="Soucy S.M."/>
            <person name="Swithers K.S."/>
            <person name="Makkay A.M."/>
            <person name="Wheeler R."/>
            <person name="Ventosa A."/>
            <person name="Gogarten J.P."/>
            <person name="Papke R.T."/>
        </authorList>
    </citation>
    <scope>NUCLEOTIDE SEQUENCE [LARGE SCALE GENOMIC DNA]</scope>
    <source>
        <strain evidence="2 6">Ec15</strain>
        <strain evidence="1 5">Ga36</strain>
    </source>
</reference>
<evidence type="ECO:0000313" key="3">
    <source>
        <dbReference type="EMBL" id="SNR76251.1"/>
    </source>
</evidence>
<dbReference type="RefSeq" id="WP_089309338.1">
    <property type="nucleotide sequence ID" value="NZ_FZNK01000022.1"/>
</dbReference>
<dbReference type="Proteomes" id="UP000198297">
    <property type="component" value="Unassembled WGS sequence"/>
</dbReference>
<dbReference type="Proteomes" id="UP000216925">
    <property type="component" value="Unassembled WGS sequence"/>
</dbReference>
<dbReference type="EMBL" id="NHPD01000070">
    <property type="protein sequence ID" value="OYR71186.1"/>
    <property type="molecule type" value="Genomic_DNA"/>
</dbReference>
<dbReference type="AlphaFoldDB" id="A0A256JRK5"/>
<dbReference type="PANTHER" id="PTHR43132:SF2">
    <property type="entry name" value="ARSENICAL RESISTANCE OPERON REPRESSOR ARSR-RELATED"/>
    <property type="match status" value="1"/>
</dbReference>
<evidence type="ECO:0000313" key="6">
    <source>
        <dbReference type="Proteomes" id="UP000216925"/>
    </source>
</evidence>
<dbReference type="EMBL" id="FZNK01000022">
    <property type="protein sequence ID" value="SNR76251.1"/>
    <property type="molecule type" value="Genomic_DNA"/>
</dbReference>
<accession>A0A256JRK5</accession>
<gene>
    <name evidence="2" type="ORF">DJ76_15390</name>
    <name evidence="1" type="ORF">DJ80_15440</name>
    <name evidence="3" type="ORF">SAMN06266787_12218</name>
</gene>
<dbReference type="Gene3D" id="1.10.10.10">
    <property type="entry name" value="Winged helix-like DNA-binding domain superfamily/Winged helix DNA-binding domain"/>
    <property type="match status" value="1"/>
</dbReference>
<proteinExistence type="predicted"/>
<evidence type="ECO:0000313" key="5">
    <source>
        <dbReference type="Proteomes" id="UP000215731"/>
    </source>
</evidence>
<dbReference type="InterPro" id="IPR011991">
    <property type="entry name" value="ArsR-like_HTH"/>
</dbReference>
<dbReference type="Pfam" id="PF12840">
    <property type="entry name" value="HTH_20"/>
    <property type="match status" value="1"/>
</dbReference>
<dbReference type="EMBL" id="NHOZ01000144">
    <property type="protein sequence ID" value="OYR60408.1"/>
    <property type="molecule type" value="Genomic_DNA"/>
</dbReference>
<sequence length="150" mass="16236">MSGLLPTQSDATIDRSDDPSLLCIDDERARKILSTLSSDTSQAVFCELNEEPKPVKDLAAELDMSVQAVSYHVDNLQDAGLIEVLDMCYSEKGREMSIYGPSTEPYILFLGTTDDQSGLTAAFKQFANAIGPVGIIFAIGAALSRLVDRE</sequence>
<dbReference type="SUPFAM" id="SSF46785">
    <property type="entry name" value="Winged helix' DNA-binding domain"/>
    <property type="match status" value="1"/>
</dbReference>
<evidence type="ECO:0000313" key="1">
    <source>
        <dbReference type="EMBL" id="OYR60408.1"/>
    </source>
</evidence>
<dbReference type="InterPro" id="IPR051011">
    <property type="entry name" value="Metal_resp_trans_reg"/>
</dbReference>
<reference evidence="2" key="2">
    <citation type="submission" date="2017-05" db="EMBL/GenBank/DDBJ databases">
        <authorList>
            <person name="Song R."/>
            <person name="Chenine A.L."/>
            <person name="Ruprecht R.M."/>
        </authorList>
    </citation>
    <scope>NUCLEOTIDE SEQUENCE</scope>
    <source>
        <strain evidence="2">Ec15</strain>
        <strain evidence="1">Ga36</strain>
    </source>
</reference>
<reference evidence="3" key="3">
    <citation type="submission" date="2017-06" db="EMBL/GenBank/DDBJ databases">
        <authorList>
            <person name="Kim H.J."/>
            <person name="Triplett B.A."/>
        </authorList>
    </citation>
    <scope>NUCLEOTIDE SEQUENCE [LARGE SCALE GENOMIC DNA]</scope>
    <source>
        <strain evidence="3">DSM 19316</strain>
    </source>
</reference>